<dbReference type="InterPro" id="IPR036412">
    <property type="entry name" value="HAD-like_sf"/>
</dbReference>
<sequence length="224" mass="26190">MNGFKAMLFDLDNTLLNRDEAVDRLFFKLVKMCYRDVDHTLENEMRQQFKVYDGKYFGQHDKTDVIASFFDEFPPQNGMPNHAIQDFWNLHFPQCFAVHPDTITFIHRIKQQVKVGIITNGSVERQKAKIAYTNLDRCFDTVIISEEVGFSKPDKRIFEVALKRLDVNPEETLFVGDDLEKDIDGCQQAHIKGVWFNPDMRKNDTAIQPYAEIHTLERLGSYFK</sequence>
<dbReference type="EMBL" id="FOEL01000012">
    <property type="protein sequence ID" value="SER25522.1"/>
    <property type="molecule type" value="Genomic_DNA"/>
</dbReference>
<dbReference type="InterPro" id="IPR051400">
    <property type="entry name" value="HAD-like_hydrolase"/>
</dbReference>
<dbReference type="GO" id="GO:0046872">
    <property type="term" value="F:metal ion binding"/>
    <property type="evidence" value="ECO:0007669"/>
    <property type="project" value="UniProtKB-KW"/>
</dbReference>
<dbReference type="Proteomes" id="UP000199410">
    <property type="component" value="Unassembled WGS sequence"/>
</dbReference>
<evidence type="ECO:0000313" key="5">
    <source>
        <dbReference type="EMBL" id="SER25522.1"/>
    </source>
</evidence>
<dbReference type="Gene3D" id="1.20.120.710">
    <property type="entry name" value="Haloacid dehalogenase hydrolase-like domain"/>
    <property type="match status" value="1"/>
</dbReference>
<evidence type="ECO:0000256" key="1">
    <source>
        <dbReference type="ARBA" id="ARBA00001946"/>
    </source>
</evidence>
<accession>A0A1H9MPA7</accession>
<dbReference type="Gene3D" id="3.40.50.1000">
    <property type="entry name" value="HAD superfamily/HAD-like"/>
    <property type="match status" value="1"/>
</dbReference>
<organism evidence="5 6">
    <name type="scientific">Lysinibacillus fusiformis</name>
    <dbReference type="NCBI Taxonomy" id="28031"/>
    <lineage>
        <taxon>Bacteria</taxon>
        <taxon>Bacillati</taxon>
        <taxon>Bacillota</taxon>
        <taxon>Bacilli</taxon>
        <taxon>Bacillales</taxon>
        <taxon>Bacillaceae</taxon>
        <taxon>Lysinibacillus</taxon>
    </lineage>
</organism>
<name>A0A1H9MPA7_9BACI</name>
<dbReference type="SUPFAM" id="SSF56784">
    <property type="entry name" value="HAD-like"/>
    <property type="match status" value="1"/>
</dbReference>
<dbReference type="NCBIfam" id="TIGR01549">
    <property type="entry name" value="HAD-SF-IA-v1"/>
    <property type="match status" value="1"/>
</dbReference>
<dbReference type="PANTHER" id="PTHR46470">
    <property type="entry name" value="N-ACYLNEURAMINATE-9-PHOSPHATASE"/>
    <property type="match status" value="1"/>
</dbReference>
<reference evidence="5 6" key="1">
    <citation type="submission" date="2016-10" db="EMBL/GenBank/DDBJ databases">
        <authorList>
            <person name="Varghese N."/>
            <person name="Submissions S."/>
        </authorList>
    </citation>
    <scope>NUCLEOTIDE SEQUENCE [LARGE SCALE GENOMIC DNA]</scope>
    <source>
        <strain evidence="5 6">TC-13</strain>
    </source>
</reference>
<dbReference type="InterPro" id="IPR023214">
    <property type="entry name" value="HAD_sf"/>
</dbReference>
<dbReference type="GO" id="GO:0016791">
    <property type="term" value="F:phosphatase activity"/>
    <property type="evidence" value="ECO:0007669"/>
    <property type="project" value="TreeGrafter"/>
</dbReference>
<dbReference type="Pfam" id="PF00702">
    <property type="entry name" value="Hydrolase"/>
    <property type="match status" value="1"/>
</dbReference>
<dbReference type="PANTHER" id="PTHR46470:SF2">
    <property type="entry name" value="GLYCERALDEHYDE 3-PHOSPHATE PHOSPHATASE"/>
    <property type="match status" value="1"/>
</dbReference>
<protein>
    <submittedName>
        <fullName evidence="5">Putative hydrolase of the HAD superfamily</fullName>
    </submittedName>
</protein>
<dbReference type="SFLD" id="SFLDS00003">
    <property type="entry name" value="Haloacid_Dehalogenase"/>
    <property type="match status" value="1"/>
</dbReference>
<dbReference type="GO" id="GO:0044281">
    <property type="term" value="P:small molecule metabolic process"/>
    <property type="evidence" value="ECO:0007669"/>
    <property type="project" value="UniProtKB-ARBA"/>
</dbReference>
<keyword evidence="3 5" id="KW-0378">Hydrolase</keyword>
<dbReference type="NCBIfam" id="TIGR01509">
    <property type="entry name" value="HAD-SF-IA-v3"/>
    <property type="match status" value="1"/>
</dbReference>
<keyword evidence="4" id="KW-0460">Magnesium</keyword>
<dbReference type="PRINTS" id="PR00413">
    <property type="entry name" value="HADHALOGNASE"/>
</dbReference>
<dbReference type="InterPro" id="IPR006439">
    <property type="entry name" value="HAD-SF_hydro_IA"/>
</dbReference>
<comment type="caution">
    <text evidence="5">The sequence shown here is derived from an EMBL/GenBank/DDBJ whole genome shotgun (WGS) entry which is preliminary data.</text>
</comment>
<keyword evidence="2" id="KW-0479">Metal-binding</keyword>
<comment type="cofactor">
    <cofactor evidence="1">
        <name>Mg(2+)</name>
        <dbReference type="ChEBI" id="CHEBI:18420"/>
    </cofactor>
</comment>
<dbReference type="AlphaFoldDB" id="A0A1H9MPA7"/>
<dbReference type="SFLD" id="SFLDG01129">
    <property type="entry name" value="C1.5:_HAD__Beta-PGM__Phosphata"/>
    <property type="match status" value="1"/>
</dbReference>
<gene>
    <name evidence="5" type="ORF">SAMN02787113_03379</name>
</gene>
<evidence type="ECO:0000256" key="3">
    <source>
        <dbReference type="ARBA" id="ARBA00022801"/>
    </source>
</evidence>
<evidence type="ECO:0000256" key="2">
    <source>
        <dbReference type="ARBA" id="ARBA00022723"/>
    </source>
</evidence>
<proteinExistence type="predicted"/>
<evidence type="ECO:0000313" key="6">
    <source>
        <dbReference type="Proteomes" id="UP000199410"/>
    </source>
</evidence>
<evidence type="ECO:0000256" key="4">
    <source>
        <dbReference type="ARBA" id="ARBA00022842"/>
    </source>
</evidence>